<reference evidence="7" key="1">
    <citation type="submission" date="2022-07" db="EMBL/GenBank/DDBJ databases">
        <title>Phylogenomic reconstructions and comparative analyses of Kickxellomycotina fungi.</title>
        <authorList>
            <person name="Reynolds N.K."/>
            <person name="Stajich J.E."/>
            <person name="Barry K."/>
            <person name="Grigoriev I.V."/>
            <person name="Crous P."/>
            <person name="Smith M.E."/>
        </authorList>
    </citation>
    <scope>NUCLEOTIDE SEQUENCE</scope>
    <source>
        <strain evidence="7">CBS 109367</strain>
    </source>
</reference>
<evidence type="ECO:0000256" key="5">
    <source>
        <dbReference type="PIRSR" id="PIRSR019663-1"/>
    </source>
</evidence>
<dbReference type="GO" id="GO:0006506">
    <property type="term" value="P:GPI anchor biosynthetic process"/>
    <property type="evidence" value="ECO:0007669"/>
    <property type="project" value="UniProtKB-KW"/>
</dbReference>
<comment type="caution">
    <text evidence="7">The sequence shown here is derived from an EMBL/GenBank/DDBJ whole genome shotgun (WGS) entry which is preliminary data.</text>
</comment>
<keyword evidence="3" id="KW-0337">GPI-anchor biosynthesis</keyword>
<proteinExistence type="inferred from homology"/>
<dbReference type="PANTHER" id="PTHR48067:SF1">
    <property type="entry name" value="GPI-ANCHOR TRANSAMIDASE"/>
    <property type="match status" value="1"/>
</dbReference>
<accession>A0A9W8GH04</accession>
<dbReference type="EMBL" id="JANBTX010000172">
    <property type="protein sequence ID" value="KAJ2685075.1"/>
    <property type="molecule type" value="Genomic_DNA"/>
</dbReference>
<dbReference type="Pfam" id="PF08238">
    <property type="entry name" value="Sel1"/>
    <property type="match status" value="3"/>
</dbReference>
<evidence type="ECO:0000256" key="1">
    <source>
        <dbReference type="ARBA" id="ARBA00004687"/>
    </source>
</evidence>
<dbReference type="FunFam" id="3.40.50.1460:FF:000021">
    <property type="entry name" value="GPI-anchor transamidase"/>
    <property type="match status" value="1"/>
</dbReference>
<dbReference type="GO" id="GO:0003923">
    <property type="term" value="F:GPI-anchor transamidase activity"/>
    <property type="evidence" value="ECO:0007669"/>
    <property type="project" value="InterPro"/>
</dbReference>
<dbReference type="PIRSF" id="PIRSF019663">
    <property type="entry name" value="Legumain"/>
    <property type="match status" value="1"/>
</dbReference>
<dbReference type="InterPro" id="IPR001096">
    <property type="entry name" value="Peptidase_C13"/>
</dbReference>
<dbReference type="InterPro" id="IPR006597">
    <property type="entry name" value="Sel1-like"/>
</dbReference>
<evidence type="ECO:0000313" key="8">
    <source>
        <dbReference type="Proteomes" id="UP001151516"/>
    </source>
</evidence>
<evidence type="ECO:0000256" key="3">
    <source>
        <dbReference type="ARBA" id="ARBA00022502"/>
    </source>
</evidence>
<comment type="pathway">
    <text evidence="1">Glycolipid biosynthesis; glycosylphosphatidylinositol-anchor biosynthesis.</text>
</comment>
<dbReference type="Proteomes" id="UP001151516">
    <property type="component" value="Unassembled WGS sequence"/>
</dbReference>
<keyword evidence="4 6" id="KW-0732">Signal</keyword>
<evidence type="ECO:0000256" key="6">
    <source>
        <dbReference type="SAM" id="SignalP"/>
    </source>
</evidence>
<gene>
    <name evidence="7" type="primary">GPI8</name>
    <name evidence="7" type="ORF">IWW39_004517</name>
</gene>
<dbReference type="OrthoDB" id="272077at2759"/>
<dbReference type="PRINTS" id="PR00776">
    <property type="entry name" value="HEMOGLOBNASE"/>
</dbReference>
<organism evidence="7 8">
    <name type="scientific">Coemansia spiralis</name>
    <dbReference type="NCBI Taxonomy" id="417178"/>
    <lineage>
        <taxon>Eukaryota</taxon>
        <taxon>Fungi</taxon>
        <taxon>Fungi incertae sedis</taxon>
        <taxon>Zoopagomycota</taxon>
        <taxon>Kickxellomycotina</taxon>
        <taxon>Kickxellomycetes</taxon>
        <taxon>Kickxellales</taxon>
        <taxon>Kickxellaceae</taxon>
        <taxon>Coemansia</taxon>
    </lineage>
</organism>
<sequence length="661" mass="74003">MKLTSLASFAANVALALAMLAVALGAQSNEENVAEFFGDSETHTNNWAVLVSTSRFWFNYRHMANALSMYRTVKRMGIPDSHIILMLADDMACNPRNSFPAAVYDHPRKTLDLYGDNVEVDYRGYEVTVENFIRLLTGRVAADTPRNKRLLADDKSNVFIYMTGHGGEDFLKFQDSEEINSYDIADAFKQMWEKQRYREILFIIDTCQANTMYSKFDSPNILSIGSSKKGQNSLSHFHDYDLGVSVIDRFTYYNLEFFESVDLSSKQTLADLIAAYNTSLIQSDPGVRTDLFARDLAKRTIISMSFPGASISTINICRGNHTGRAQSYDVSTAKSPIGWWEIPRYSTWDLGNKYACSQSTLVARRSNDIADKIAGLPTVMPTLYPMQSSVAESHARVSFSQGVDELPTASAVCDFGMGLGSEMGRAYRMPTLLNNPALIEQYHKAAKMTEDPEVQFEFAKQLLLCGSTELASNTSSLNNDSADSQLVREGVFWILRLASKQHHRESCFLVGRWYELGKYGCKQNQRKAIKYYSVAARLNHISAHYHLGCLFEASKRLKKARECFETASKRGFSLASYRLGMAYLTGSLGVAADFSMACSFLREALFHASHPVADAGYHLAIALIQLPSFDRHSVSEPHLYLKRAWMLGHGDSGALLRDILQ</sequence>
<protein>
    <submittedName>
        <fullName evidence="7">Glycosylphosphatidylinositol anchor biosynthesis</fullName>
    </submittedName>
</protein>
<dbReference type="GO" id="GO:0042765">
    <property type="term" value="C:GPI-anchor transamidase complex"/>
    <property type="evidence" value="ECO:0007669"/>
    <property type="project" value="InterPro"/>
</dbReference>
<dbReference type="Pfam" id="PF01650">
    <property type="entry name" value="Peptidase_C13"/>
    <property type="match status" value="1"/>
</dbReference>
<dbReference type="AlphaFoldDB" id="A0A9W8GH04"/>
<evidence type="ECO:0000256" key="4">
    <source>
        <dbReference type="ARBA" id="ARBA00022729"/>
    </source>
</evidence>
<evidence type="ECO:0000313" key="7">
    <source>
        <dbReference type="EMBL" id="KAJ2685075.1"/>
    </source>
</evidence>
<dbReference type="GO" id="GO:0006508">
    <property type="term" value="P:proteolysis"/>
    <property type="evidence" value="ECO:0007669"/>
    <property type="project" value="InterPro"/>
</dbReference>
<dbReference type="InterPro" id="IPR011990">
    <property type="entry name" value="TPR-like_helical_dom_sf"/>
</dbReference>
<dbReference type="SUPFAM" id="SSF81901">
    <property type="entry name" value="HCP-like"/>
    <property type="match status" value="1"/>
</dbReference>
<name>A0A9W8GH04_9FUNG</name>
<dbReference type="PANTHER" id="PTHR48067">
    <property type="entry name" value="GPI-ANCHOR TRANSAMIDASE"/>
    <property type="match status" value="1"/>
</dbReference>
<feature type="chain" id="PRO_5040858214" evidence="6">
    <location>
        <begin position="26"/>
        <end position="661"/>
    </location>
</feature>
<dbReference type="PIRSF" id="PIRSF500138">
    <property type="entry name" value="GPI8"/>
    <property type="match status" value="1"/>
</dbReference>
<feature type="active site" description="Nucleophile" evidence="5">
    <location>
        <position position="207"/>
    </location>
</feature>
<dbReference type="SMART" id="SM00671">
    <property type="entry name" value="SEL1"/>
    <property type="match status" value="3"/>
</dbReference>
<feature type="signal peptide" evidence="6">
    <location>
        <begin position="1"/>
        <end position="25"/>
    </location>
</feature>
<dbReference type="GO" id="GO:0016255">
    <property type="term" value="P:attachment of GPI anchor to protein"/>
    <property type="evidence" value="ECO:0007669"/>
    <property type="project" value="InterPro"/>
</dbReference>
<evidence type="ECO:0000256" key="2">
    <source>
        <dbReference type="ARBA" id="ARBA00009941"/>
    </source>
</evidence>
<comment type="similarity">
    <text evidence="2">Belongs to the peptidase C13 family.</text>
</comment>
<dbReference type="Gene3D" id="1.25.40.10">
    <property type="entry name" value="Tetratricopeptide repeat domain"/>
    <property type="match status" value="1"/>
</dbReference>
<dbReference type="InterPro" id="IPR028361">
    <property type="entry name" value="GPI_transamidase"/>
</dbReference>
<dbReference type="Gene3D" id="3.40.50.1460">
    <property type="match status" value="1"/>
</dbReference>
<keyword evidence="8" id="KW-1185">Reference proteome</keyword>
<feature type="active site" evidence="5">
    <location>
        <position position="165"/>
    </location>
</feature>